<dbReference type="InterPro" id="IPR008969">
    <property type="entry name" value="CarboxyPept-like_regulatory"/>
</dbReference>
<dbReference type="Proteomes" id="UP000199029">
    <property type="component" value="Unassembled WGS sequence"/>
</dbReference>
<dbReference type="STRING" id="1227077.SAMN04515668_2997"/>
<organism evidence="2 3">
    <name type="scientific">Hymenobacter arizonensis</name>
    <name type="common">Siccationidurans arizonensis</name>
    <dbReference type="NCBI Taxonomy" id="1227077"/>
    <lineage>
        <taxon>Bacteria</taxon>
        <taxon>Pseudomonadati</taxon>
        <taxon>Bacteroidota</taxon>
        <taxon>Cytophagia</taxon>
        <taxon>Cytophagales</taxon>
        <taxon>Hymenobacteraceae</taxon>
        <taxon>Hymenobacter</taxon>
    </lineage>
</organism>
<keyword evidence="1" id="KW-0472">Membrane</keyword>
<proteinExistence type="predicted"/>
<protein>
    <submittedName>
        <fullName evidence="2">CarboxypepD_reg-like domain-containing protein</fullName>
    </submittedName>
</protein>
<evidence type="ECO:0000313" key="2">
    <source>
        <dbReference type="EMBL" id="SFQ57085.1"/>
    </source>
</evidence>
<feature type="transmembrane region" description="Helical" evidence="1">
    <location>
        <begin position="49"/>
        <end position="68"/>
    </location>
</feature>
<name>A0A1I5ZKW8_HYMAR</name>
<dbReference type="SUPFAM" id="SSF49464">
    <property type="entry name" value="Carboxypeptidase regulatory domain-like"/>
    <property type="match status" value="1"/>
</dbReference>
<dbReference type="Pfam" id="PF13715">
    <property type="entry name" value="CarbopepD_reg_2"/>
    <property type="match status" value="1"/>
</dbReference>
<keyword evidence="1" id="KW-0812">Transmembrane</keyword>
<evidence type="ECO:0000256" key="1">
    <source>
        <dbReference type="SAM" id="Phobius"/>
    </source>
</evidence>
<reference evidence="3" key="1">
    <citation type="submission" date="2016-10" db="EMBL/GenBank/DDBJ databases">
        <authorList>
            <person name="Varghese N."/>
            <person name="Submissions S."/>
        </authorList>
    </citation>
    <scope>NUCLEOTIDE SEQUENCE [LARGE SCALE GENOMIC DNA]</scope>
    <source>
        <strain evidence="3">OR362-8,ATCC BAA-1266,JCM 13504</strain>
    </source>
</reference>
<sequence>MFQAHLLYKKGAKPFGFPFAKVTIGPEPGVVYLYNHLLNMPDLLRLRRFSLFFAVALLGVLLLAAPSAHAQGKRKVIQFTGIVASGDSLLGVPGATIYVPKAGRGTSSNAYGYFSMAVLAGDSIVIRSLGYANQTIVIPPDFQRQSYSVIIQLQEDATMLGEVRVFPYTTERDFKKAFLALRLPTEKGTAAADNLNEQLMRRIFNSQPMGPTANFRQTMQQQQLEYDRRQGMGPSQYSNNPLLNPFSWLQLIQQVKKGEFKKKDNDD</sequence>
<accession>A0A1I5ZKW8</accession>
<dbReference type="AlphaFoldDB" id="A0A1I5ZKW8"/>
<keyword evidence="3" id="KW-1185">Reference proteome</keyword>
<gene>
    <name evidence="2" type="ORF">SAMN04515668_2997</name>
</gene>
<keyword evidence="1" id="KW-1133">Transmembrane helix</keyword>
<dbReference type="EMBL" id="FOXS01000004">
    <property type="protein sequence ID" value="SFQ57085.1"/>
    <property type="molecule type" value="Genomic_DNA"/>
</dbReference>
<evidence type="ECO:0000313" key="3">
    <source>
        <dbReference type="Proteomes" id="UP000199029"/>
    </source>
</evidence>